<dbReference type="AlphaFoldDB" id="A0A4S2MXG8"/>
<feature type="region of interest" description="Disordered" evidence="1">
    <location>
        <begin position="174"/>
        <end position="193"/>
    </location>
</feature>
<dbReference type="InParanoid" id="A0A4S2MXG8"/>
<proteinExistence type="predicted"/>
<reference evidence="2 3" key="1">
    <citation type="submission" date="2019-04" db="EMBL/GenBank/DDBJ databases">
        <title>Comparative genomics and transcriptomics to analyze fruiting body development in filamentous ascomycetes.</title>
        <authorList>
            <consortium name="DOE Joint Genome Institute"/>
            <person name="Lutkenhaus R."/>
            <person name="Traeger S."/>
            <person name="Breuer J."/>
            <person name="Kuo A."/>
            <person name="Lipzen A."/>
            <person name="Pangilinan J."/>
            <person name="Dilworth D."/>
            <person name="Sandor L."/>
            <person name="Poggeler S."/>
            <person name="Barry K."/>
            <person name="Grigoriev I.V."/>
            <person name="Nowrousian M."/>
        </authorList>
    </citation>
    <scope>NUCLEOTIDE SEQUENCE [LARGE SCALE GENOMIC DNA]</scope>
    <source>
        <strain evidence="2 3">CBS 389.68</strain>
    </source>
</reference>
<evidence type="ECO:0000313" key="3">
    <source>
        <dbReference type="Proteomes" id="UP000298138"/>
    </source>
</evidence>
<sequence length="297" mass="31424">MGFIQSGGVCRRCTNHSLSRIPSPFLVTRVHHSAYQHLSAPAIQHIDIQFSQLDGIPARGNAGHTSFPGTSAVFHLQQCDPSLPPPPQSPATNTNTTTITITITSALLLPSRDIGTNPPSTVAIASLVANAYIGRSVIITSRCVHRVRSTTRAPPPHPLTLFLTCTSTTTSRSLSMSEKLPTPTATTTPVPVPIDTGYHPPSPMTVPIDPTFMDTPQRALNDLNPEDESESDTASTIPRADPNFCSSCPLTCYFGADCLHCVNVCCAGVMTCLVELGMLLAGCGECCVTCCGGCQCC</sequence>
<dbReference type="EMBL" id="ML220120">
    <property type="protein sequence ID" value="TGZ81341.1"/>
    <property type="molecule type" value="Genomic_DNA"/>
</dbReference>
<name>A0A4S2MXG8_9PEZI</name>
<gene>
    <name evidence="2" type="ORF">EX30DRAFT_273558</name>
</gene>
<feature type="compositionally biased region" description="Low complexity" evidence="1">
    <location>
        <begin position="174"/>
        <end position="189"/>
    </location>
</feature>
<protein>
    <submittedName>
        <fullName evidence="2">Uncharacterized protein</fullName>
    </submittedName>
</protein>
<accession>A0A4S2MXG8</accession>
<organism evidence="2 3">
    <name type="scientific">Ascodesmis nigricans</name>
    <dbReference type="NCBI Taxonomy" id="341454"/>
    <lineage>
        <taxon>Eukaryota</taxon>
        <taxon>Fungi</taxon>
        <taxon>Dikarya</taxon>
        <taxon>Ascomycota</taxon>
        <taxon>Pezizomycotina</taxon>
        <taxon>Pezizomycetes</taxon>
        <taxon>Pezizales</taxon>
        <taxon>Ascodesmidaceae</taxon>
        <taxon>Ascodesmis</taxon>
    </lineage>
</organism>
<keyword evidence="3" id="KW-1185">Reference proteome</keyword>
<evidence type="ECO:0000256" key="1">
    <source>
        <dbReference type="SAM" id="MobiDB-lite"/>
    </source>
</evidence>
<dbReference type="Proteomes" id="UP000298138">
    <property type="component" value="Unassembled WGS sequence"/>
</dbReference>
<evidence type="ECO:0000313" key="2">
    <source>
        <dbReference type="EMBL" id="TGZ81341.1"/>
    </source>
</evidence>